<dbReference type="AlphaFoldDB" id="A0A7G6VWK8"/>
<dbReference type="Pfam" id="PF04239">
    <property type="entry name" value="DUF421"/>
    <property type="match status" value="1"/>
</dbReference>
<evidence type="ECO:0000256" key="4">
    <source>
        <dbReference type="ARBA" id="ARBA00022692"/>
    </source>
</evidence>
<dbReference type="Gene3D" id="3.30.240.20">
    <property type="entry name" value="bsu07140 like domains"/>
    <property type="match status" value="1"/>
</dbReference>
<name>A0A7G6VWK8_9SPHN</name>
<organism evidence="10 11">
    <name type="scientific">Croceicoccus marinus</name>
    <dbReference type="NCBI Taxonomy" id="450378"/>
    <lineage>
        <taxon>Bacteria</taxon>
        <taxon>Pseudomonadati</taxon>
        <taxon>Pseudomonadota</taxon>
        <taxon>Alphaproteobacteria</taxon>
        <taxon>Sphingomonadales</taxon>
        <taxon>Erythrobacteraceae</taxon>
        <taxon>Croceicoccus</taxon>
    </lineage>
</organism>
<evidence type="ECO:0000313" key="10">
    <source>
        <dbReference type="EMBL" id="QNE06123.1"/>
    </source>
</evidence>
<dbReference type="PANTHER" id="PTHR34582">
    <property type="entry name" value="UPF0702 TRANSMEMBRANE PROTEIN YCAP"/>
    <property type="match status" value="1"/>
</dbReference>
<evidence type="ECO:0000256" key="6">
    <source>
        <dbReference type="ARBA" id="ARBA00023136"/>
    </source>
</evidence>
<evidence type="ECO:0000256" key="1">
    <source>
        <dbReference type="ARBA" id="ARBA00004651"/>
    </source>
</evidence>
<dbReference type="RefSeq" id="WP_185885147.1">
    <property type="nucleotide sequence ID" value="NZ_CP060052.1"/>
</dbReference>
<dbReference type="GO" id="GO:0005886">
    <property type="term" value="C:plasma membrane"/>
    <property type="evidence" value="ECO:0007669"/>
    <property type="project" value="UniProtKB-SubCell"/>
</dbReference>
<dbReference type="InterPro" id="IPR023090">
    <property type="entry name" value="UPF0702_alpha/beta_dom_sf"/>
</dbReference>
<evidence type="ECO:0000256" key="7">
    <source>
        <dbReference type="SAM" id="MobiDB-lite"/>
    </source>
</evidence>
<dbReference type="InterPro" id="IPR007353">
    <property type="entry name" value="DUF421"/>
</dbReference>
<keyword evidence="5 8" id="KW-1133">Transmembrane helix</keyword>
<dbReference type="PANTHER" id="PTHR34582:SF6">
    <property type="entry name" value="UPF0702 TRANSMEMBRANE PROTEIN YCAP"/>
    <property type="match status" value="1"/>
</dbReference>
<sequence>MNEQSDLLFISAERLASAGISAAILFVVIVVLIRLLGKRATGQMSNFDWMISITVGSLAASGILLKDVSLADVILAIAVIGLLQWATAWLASRSEWFESLVRARPRLLVHKGRLLEEDMRRERISRHEIFSYLRANGYVGPEEANWVVLENDGTMTVIPRQDAGFDDAGLLDDVVWTSSPAEDGGERSGANSGEAAEQSR</sequence>
<proteinExistence type="inferred from homology"/>
<protein>
    <submittedName>
        <fullName evidence="10">DUF421 domain-containing protein</fullName>
    </submittedName>
</protein>
<evidence type="ECO:0000256" key="2">
    <source>
        <dbReference type="ARBA" id="ARBA00006448"/>
    </source>
</evidence>
<gene>
    <name evidence="10" type="ORF">H4O24_05680</name>
</gene>
<feature type="transmembrane region" description="Helical" evidence="8">
    <location>
        <begin position="71"/>
        <end position="92"/>
    </location>
</feature>
<evidence type="ECO:0000256" key="5">
    <source>
        <dbReference type="ARBA" id="ARBA00022989"/>
    </source>
</evidence>
<keyword evidence="6 8" id="KW-0472">Membrane</keyword>
<evidence type="ECO:0000256" key="3">
    <source>
        <dbReference type="ARBA" id="ARBA00022475"/>
    </source>
</evidence>
<evidence type="ECO:0000259" key="9">
    <source>
        <dbReference type="Pfam" id="PF04239"/>
    </source>
</evidence>
<dbReference type="EMBL" id="CP060052">
    <property type="protein sequence ID" value="QNE06123.1"/>
    <property type="molecule type" value="Genomic_DNA"/>
</dbReference>
<feature type="transmembrane region" description="Helical" evidence="8">
    <location>
        <begin position="15"/>
        <end position="35"/>
    </location>
</feature>
<feature type="transmembrane region" description="Helical" evidence="8">
    <location>
        <begin position="47"/>
        <end position="65"/>
    </location>
</feature>
<feature type="domain" description="YetF C-terminal" evidence="9">
    <location>
        <begin position="93"/>
        <end position="162"/>
    </location>
</feature>
<evidence type="ECO:0000313" key="11">
    <source>
        <dbReference type="Proteomes" id="UP000515297"/>
    </source>
</evidence>
<keyword evidence="4 8" id="KW-0812">Transmembrane</keyword>
<keyword evidence="3" id="KW-1003">Cell membrane</keyword>
<reference evidence="10 11" key="1">
    <citation type="submission" date="2020-08" db="EMBL/GenBank/DDBJ databases">
        <authorList>
            <person name="Liu G."/>
            <person name="Sun C."/>
        </authorList>
    </citation>
    <scope>NUCLEOTIDE SEQUENCE [LARGE SCALE GENOMIC DNA]</scope>
    <source>
        <strain evidence="10 11">OT19</strain>
    </source>
</reference>
<feature type="region of interest" description="Disordered" evidence="7">
    <location>
        <begin position="177"/>
        <end position="200"/>
    </location>
</feature>
<dbReference type="Proteomes" id="UP000515297">
    <property type="component" value="Chromosome"/>
</dbReference>
<comment type="subcellular location">
    <subcellularLocation>
        <location evidence="1">Cell membrane</location>
        <topology evidence="1">Multi-pass membrane protein</topology>
    </subcellularLocation>
</comment>
<comment type="similarity">
    <text evidence="2">Belongs to the UPF0702 family.</text>
</comment>
<accession>A0A7G6VWK8</accession>
<evidence type="ECO:0000256" key="8">
    <source>
        <dbReference type="SAM" id="Phobius"/>
    </source>
</evidence>